<dbReference type="GO" id="GO:0003824">
    <property type="term" value="F:catalytic activity"/>
    <property type="evidence" value="ECO:0007669"/>
    <property type="project" value="InterPro"/>
</dbReference>
<feature type="transmembrane region" description="Helical" evidence="1">
    <location>
        <begin position="22"/>
        <end position="40"/>
    </location>
</feature>
<evidence type="ECO:0000313" key="3">
    <source>
        <dbReference type="Proteomes" id="UP000823388"/>
    </source>
</evidence>
<dbReference type="AlphaFoldDB" id="A0A8T0SRN5"/>
<dbReference type="PANTHER" id="PTHR33710:SF48">
    <property type="entry name" value="OS02G0307075 PROTEIN"/>
    <property type="match status" value="1"/>
</dbReference>
<dbReference type="SUPFAM" id="SSF56219">
    <property type="entry name" value="DNase I-like"/>
    <property type="match status" value="1"/>
</dbReference>
<keyword evidence="3" id="KW-1185">Reference proteome</keyword>
<dbReference type="EMBL" id="CM029045">
    <property type="protein sequence ID" value="KAG2601261.1"/>
    <property type="molecule type" value="Genomic_DNA"/>
</dbReference>
<keyword evidence="1" id="KW-0812">Transmembrane</keyword>
<dbReference type="PANTHER" id="PTHR33710">
    <property type="entry name" value="BNAC02G09200D PROTEIN"/>
    <property type="match status" value="1"/>
</dbReference>
<evidence type="ECO:0000313" key="2">
    <source>
        <dbReference type="EMBL" id="KAG2601261.1"/>
    </source>
</evidence>
<evidence type="ECO:0008006" key="4">
    <source>
        <dbReference type="Google" id="ProtNLM"/>
    </source>
</evidence>
<keyword evidence="1" id="KW-1133">Transmembrane helix</keyword>
<dbReference type="Proteomes" id="UP000823388">
    <property type="component" value="Chromosome 5K"/>
</dbReference>
<protein>
    <recommendedName>
        <fullName evidence="4">Endonuclease/exonuclease/phosphatase domain-containing protein</fullName>
    </recommendedName>
</protein>
<keyword evidence="1" id="KW-0472">Membrane</keyword>
<dbReference type="Gene3D" id="3.60.10.10">
    <property type="entry name" value="Endonuclease/exonuclease/phosphatase"/>
    <property type="match status" value="1"/>
</dbReference>
<sequence>MVINDAVDLAAACGLNLARFPFIWWFLLNNVIFLSWPFFVHSTFSHLLMDISFCVTNVYDPCEHGSKQCFLDSLKNIADSVHGPWVILGDFNLIRFPHEKSNDNFNMQEADWFNDFINDICLQDIPLLDRLFTWSNNQDLPTLCRLDRALVNLGWSSFFPDTTLSSSTRVTSDHVPIVLHASTSIPKPSVFRFNNHWLGSSAFPPIVVQNWGSVLQHDNNAAASICLRLKRVRNAAKKWDKSCKKPSVLVTNCNIVIDLLDKIEEFRPLGSLELRLRFLVKQSLSTNTSLLADYWRQRGKRQSTT</sequence>
<accession>A0A8T0SRN5</accession>
<dbReference type="InterPro" id="IPR036691">
    <property type="entry name" value="Endo/exonu/phosph_ase_sf"/>
</dbReference>
<proteinExistence type="predicted"/>
<evidence type="ECO:0000256" key="1">
    <source>
        <dbReference type="SAM" id="Phobius"/>
    </source>
</evidence>
<gene>
    <name evidence="2" type="ORF">PVAP13_5KG578300</name>
</gene>
<reference evidence="2" key="1">
    <citation type="submission" date="2020-05" db="EMBL/GenBank/DDBJ databases">
        <title>WGS assembly of Panicum virgatum.</title>
        <authorList>
            <person name="Lovell J.T."/>
            <person name="Jenkins J."/>
            <person name="Shu S."/>
            <person name="Juenger T.E."/>
            <person name="Schmutz J."/>
        </authorList>
    </citation>
    <scope>NUCLEOTIDE SEQUENCE</scope>
    <source>
        <strain evidence="2">AP13</strain>
    </source>
</reference>
<name>A0A8T0SRN5_PANVG</name>
<comment type="caution">
    <text evidence="2">The sequence shown here is derived from an EMBL/GenBank/DDBJ whole genome shotgun (WGS) entry which is preliminary data.</text>
</comment>
<organism evidence="2 3">
    <name type="scientific">Panicum virgatum</name>
    <name type="common">Blackwell switchgrass</name>
    <dbReference type="NCBI Taxonomy" id="38727"/>
    <lineage>
        <taxon>Eukaryota</taxon>
        <taxon>Viridiplantae</taxon>
        <taxon>Streptophyta</taxon>
        <taxon>Embryophyta</taxon>
        <taxon>Tracheophyta</taxon>
        <taxon>Spermatophyta</taxon>
        <taxon>Magnoliopsida</taxon>
        <taxon>Liliopsida</taxon>
        <taxon>Poales</taxon>
        <taxon>Poaceae</taxon>
        <taxon>PACMAD clade</taxon>
        <taxon>Panicoideae</taxon>
        <taxon>Panicodae</taxon>
        <taxon>Paniceae</taxon>
        <taxon>Panicinae</taxon>
        <taxon>Panicum</taxon>
        <taxon>Panicum sect. Hiantes</taxon>
    </lineage>
</organism>